<dbReference type="OrthoDB" id="7887808at2759"/>
<dbReference type="RefSeq" id="XP_040743440.1">
    <property type="nucleotide sequence ID" value="XM_040883723.1"/>
</dbReference>
<dbReference type="PANTHER" id="PTHR12373:SF0">
    <property type="entry name" value="ENHANCER OF RUDIMENTARY HOMOLOG"/>
    <property type="match status" value="1"/>
</dbReference>
<comment type="caution">
    <text evidence="2">The sequence shown here is derived from an EMBL/GenBank/DDBJ whole genome shotgun (WGS) entry which is preliminary data.</text>
</comment>
<evidence type="ECO:0000313" key="2">
    <source>
        <dbReference type="EMBL" id="ORX69752.1"/>
    </source>
</evidence>
<proteinExistence type="inferred from homology"/>
<evidence type="ECO:0000256" key="1">
    <source>
        <dbReference type="ARBA" id="ARBA00007491"/>
    </source>
</evidence>
<sequence length="105" mass="12519">MTTHTILLMQRSSSKETRTYEDFDTLEEALESVIRMFETRLKALCPTAEHLNYSLDDLNRFIDQHKEFCMLVLDAKTQTYESRDVAWIKVRIHDHLRRLLAMSKK</sequence>
<dbReference type="SUPFAM" id="SSF143875">
    <property type="entry name" value="ERH-like"/>
    <property type="match status" value="1"/>
</dbReference>
<dbReference type="EMBL" id="MCFD01000007">
    <property type="protein sequence ID" value="ORX69752.1"/>
    <property type="molecule type" value="Genomic_DNA"/>
</dbReference>
<dbReference type="GeneID" id="63800371"/>
<dbReference type="STRING" id="61395.A0A1Y1W8I2"/>
<dbReference type="Proteomes" id="UP000193922">
    <property type="component" value="Unassembled WGS sequence"/>
</dbReference>
<dbReference type="AlphaFoldDB" id="A0A1Y1W8I2"/>
<dbReference type="Gene3D" id="3.30.2260.10">
    <property type="entry name" value="Enhancer of rudimentary"/>
    <property type="match status" value="1"/>
</dbReference>
<dbReference type="InterPro" id="IPR000781">
    <property type="entry name" value="ERH"/>
</dbReference>
<comment type="similarity">
    <text evidence="1">Belongs to the E(R) family.</text>
</comment>
<evidence type="ECO:0000313" key="3">
    <source>
        <dbReference type="Proteomes" id="UP000193922"/>
    </source>
</evidence>
<keyword evidence="3" id="KW-1185">Reference proteome</keyword>
<protein>
    <submittedName>
        <fullName evidence="2">Enhancer of rudimentary</fullName>
    </submittedName>
</protein>
<accession>A0A1Y1W8I2</accession>
<dbReference type="InterPro" id="IPR035912">
    <property type="entry name" value="EHR_sf"/>
</dbReference>
<gene>
    <name evidence="2" type="ORF">DL89DRAFT_165447</name>
</gene>
<organism evidence="2 3">
    <name type="scientific">Linderina pennispora</name>
    <dbReference type="NCBI Taxonomy" id="61395"/>
    <lineage>
        <taxon>Eukaryota</taxon>
        <taxon>Fungi</taxon>
        <taxon>Fungi incertae sedis</taxon>
        <taxon>Zoopagomycota</taxon>
        <taxon>Kickxellomycotina</taxon>
        <taxon>Kickxellomycetes</taxon>
        <taxon>Kickxellales</taxon>
        <taxon>Kickxellaceae</taxon>
        <taxon>Linderina</taxon>
    </lineage>
</organism>
<reference evidence="2 3" key="1">
    <citation type="submission" date="2016-07" db="EMBL/GenBank/DDBJ databases">
        <title>Pervasive Adenine N6-methylation of Active Genes in Fungi.</title>
        <authorList>
            <consortium name="DOE Joint Genome Institute"/>
            <person name="Mondo S.J."/>
            <person name="Dannebaum R.O."/>
            <person name="Kuo R.C."/>
            <person name="Labutti K."/>
            <person name="Haridas S."/>
            <person name="Kuo A."/>
            <person name="Salamov A."/>
            <person name="Ahrendt S.R."/>
            <person name="Lipzen A."/>
            <person name="Sullivan W."/>
            <person name="Andreopoulos W.B."/>
            <person name="Clum A."/>
            <person name="Lindquist E."/>
            <person name="Daum C."/>
            <person name="Ramamoorthy G.K."/>
            <person name="Gryganskyi A."/>
            <person name="Culley D."/>
            <person name="Magnuson J.K."/>
            <person name="James T.Y."/>
            <person name="O'Malley M.A."/>
            <person name="Stajich J.E."/>
            <person name="Spatafora J.W."/>
            <person name="Visel A."/>
            <person name="Grigoriev I.V."/>
        </authorList>
    </citation>
    <scope>NUCLEOTIDE SEQUENCE [LARGE SCALE GENOMIC DNA]</scope>
    <source>
        <strain evidence="2 3">ATCC 12442</strain>
    </source>
</reference>
<name>A0A1Y1W8I2_9FUNG</name>
<dbReference type="Pfam" id="PF01133">
    <property type="entry name" value="ER"/>
    <property type="match status" value="1"/>
</dbReference>
<dbReference type="PANTHER" id="PTHR12373">
    <property type="entry name" value="ENHANCER OF RUDIMENTARY ERH"/>
    <property type="match status" value="1"/>
</dbReference>